<keyword evidence="2" id="KW-0813">Transport</keyword>
<dbReference type="GO" id="GO:0009401">
    <property type="term" value="P:phosphoenolpyruvate-dependent sugar phosphotransferase system"/>
    <property type="evidence" value="ECO:0007669"/>
    <property type="project" value="UniProtKB-KW"/>
</dbReference>
<name>A0A6N7SCK4_9FIRM</name>
<evidence type="ECO:0000256" key="3">
    <source>
        <dbReference type="ARBA" id="ARBA00022490"/>
    </source>
</evidence>
<evidence type="ECO:0000313" key="11">
    <source>
        <dbReference type="Proteomes" id="UP000433575"/>
    </source>
</evidence>
<dbReference type="InterPro" id="IPR036667">
    <property type="entry name" value="PTS_IIB_sorbose-sp_sf"/>
</dbReference>
<evidence type="ECO:0000256" key="6">
    <source>
        <dbReference type="ARBA" id="ARBA00022683"/>
    </source>
</evidence>
<accession>A0A6N7SCK4</accession>
<dbReference type="Pfam" id="PF03830">
    <property type="entry name" value="PTSIIB_sorb"/>
    <property type="match status" value="1"/>
</dbReference>
<gene>
    <name evidence="10" type="ORF">GKD88_18430</name>
    <name evidence="9" type="ORF">GKE08_18520</name>
</gene>
<dbReference type="InterPro" id="IPR004720">
    <property type="entry name" value="PTS_IIB_sorbose-sp"/>
</dbReference>
<evidence type="ECO:0000313" key="9">
    <source>
        <dbReference type="EMBL" id="MSA91318.1"/>
    </source>
</evidence>
<comment type="caution">
    <text evidence="9">The sequence shown here is derived from an EMBL/GenBank/DDBJ whole genome shotgun (WGS) entry which is preliminary data.</text>
</comment>
<proteinExistence type="predicted"/>
<keyword evidence="3" id="KW-0963">Cytoplasm</keyword>
<dbReference type="OrthoDB" id="9788818at2"/>
<dbReference type="PROSITE" id="PS51101">
    <property type="entry name" value="PTS_EIIB_TYPE_4"/>
    <property type="match status" value="1"/>
</dbReference>
<dbReference type="GO" id="GO:0005737">
    <property type="term" value="C:cytoplasm"/>
    <property type="evidence" value="ECO:0007669"/>
    <property type="project" value="UniProtKB-SubCell"/>
</dbReference>
<dbReference type="EMBL" id="WKPI01000055">
    <property type="protein sequence ID" value="MSC35095.1"/>
    <property type="molecule type" value="Genomic_DNA"/>
</dbReference>
<keyword evidence="12" id="KW-1185">Reference proteome</keyword>
<comment type="subcellular location">
    <subcellularLocation>
        <location evidence="1">Cytoplasm</location>
    </subcellularLocation>
</comment>
<evidence type="ECO:0000256" key="7">
    <source>
        <dbReference type="ARBA" id="ARBA00022777"/>
    </source>
</evidence>
<reference evidence="11 12" key="1">
    <citation type="journal article" date="2019" name="Nat. Med.">
        <title>A library of human gut bacterial isolates paired with longitudinal multiomics data enables mechanistic microbiome research.</title>
        <authorList>
            <person name="Poyet M."/>
            <person name="Groussin M."/>
            <person name="Gibbons S.M."/>
            <person name="Avila-Pacheco J."/>
            <person name="Jiang X."/>
            <person name="Kearney S.M."/>
            <person name="Perrotta A.R."/>
            <person name="Berdy B."/>
            <person name="Zhao S."/>
            <person name="Lieberman T.D."/>
            <person name="Swanson P.K."/>
            <person name="Smith M."/>
            <person name="Roesemann S."/>
            <person name="Alexander J.E."/>
            <person name="Rich S.A."/>
            <person name="Livny J."/>
            <person name="Vlamakis H."/>
            <person name="Clish C."/>
            <person name="Bullock K."/>
            <person name="Deik A."/>
            <person name="Scott J."/>
            <person name="Pierce K.A."/>
            <person name="Xavier R.J."/>
            <person name="Alm E.J."/>
        </authorList>
    </citation>
    <scope>NUCLEOTIDE SEQUENCE [LARGE SCALE GENOMIC DNA]</scope>
    <source>
        <strain evidence="9 11">BIOML-A4</strain>
        <strain evidence="10 12">BIOML-A5</strain>
    </source>
</reference>
<keyword evidence="6" id="KW-0598">Phosphotransferase system</keyword>
<dbReference type="AlphaFoldDB" id="A0A6N7SCK4"/>
<dbReference type="RefSeq" id="WP_154240629.1">
    <property type="nucleotide sequence ID" value="NZ_CALJPI010000267.1"/>
</dbReference>
<evidence type="ECO:0000313" key="12">
    <source>
        <dbReference type="Proteomes" id="UP000480929"/>
    </source>
</evidence>
<dbReference type="EMBL" id="WKPJ01000052">
    <property type="protein sequence ID" value="MSA91318.1"/>
    <property type="molecule type" value="Genomic_DNA"/>
</dbReference>
<dbReference type="GO" id="GO:0008982">
    <property type="term" value="F:protein-N(PI)-phosphohistidine-sugar phosphotransferase activity"/>
    <property type="evidence" value="ECO:0007669"/>
    <property type="project" value="InterPro"/>
</dbReference>
<keyword evidence="5" id="KW-0808">Transferase</keyword>
<evidence type="ECO:0000256" key="4">
    <source>
        <dbReference type="ARBA" id="ARBA00022597"/>
    </source>
</evidence>
<keyword evidence="4" id="KW-0762">Sugar transport</keyword>
<evidence type="ECO:0000256" key="1">
    <source>
        <dbReference type="ARBA" id="ARBA00004496"/>
    </source>
</evidence>
<feature type="domain" description="PTS EIIB type-4" evidence="8">
    <location>
        <begin position="1"/>
        <end position="157"/>
    </location>
</feature>
<evidence type="ECO:0000256" key="2">
    <source>
        <dbReference type="ARBA" id="ARBA00022448"/>
    </source>
</evidence>
<dbReference type="Proteomes" id="UP000433575">
    <property type="component" value="Unassembled WGS sequence"/>
</dbReference>
<dbReference type="Gene3D" id="3.40.35.10">
    <property type="entry name" value="Phosphotransferase system, sorbose subfamily IIB component"/>
    <property type="match status" value="1"/>
</dbReference>
<protein>
    <submittedName>
        <fullName evidence="9">PTS mannose/fructose/sorbose transporter subunit IIB</fullName>
    </submittedName>
</protein>
<dbReference type="GO" id="GO:0016301">
    <property type="term" value="F:kinase activity"/>
    <property type="evidence" value="ECO:0007669"/>
    <property type="project" value="UniProtKB-KW"/>
</dbReference>
<evidence type="ECO:0000313" key="10">
    <source>
        <dbReference type="EMBL" id="MSC35095.1"/>
    </source>
</evidence>
<dbReference type="Proteomes" id="UP000480929">
    <property type="component" value="Unassembled WGS sequence"/>
</dbReference>
<evidence type="ECO:0000259" key="8">
    <source>
        <dbReference type="PROSITE" id="PS51101"/>
    </source>
</evidence>
<dbReference type="SUPFAM" id="SSF52728">
    <property type="entry name" value="PTS IIb component"/>
    <property type="match status" value="1"/>
</dbReference>
<evidence type="ECO:0000256" key="5">
    <source>
        <dbReference type="ARBA" id="ARBA00022679"/>
    </source>
</evidence>
<keyword evidence="7" id="KW-0418">Kinase</keyword>
<organism evidence="9 11">
    <name type="scientific">Holdemania massiliensis</name>
    <dbReference type="NCBI Taxonomy" id="1468449"/>
    <lineage>
        <taxon>Bacteria</taxon>
        <taxon>Bacillati</taxon>
        <taxon>Bacillota</taxon>
        <taxon>Erysipelotrichia</taxon>
        <taxon>Erysipelotrichales</taxon>
        <taxon>Erysipelotrichaceae</taxon>
        <taxon>Holdemania</taxon>
    </lineage>
</organism>
<sequence length="157" mass="17571">MVILMRIDERMLHGQVALTWVNDVHPDAILIANDEAARNEMSKLALKVAKPADVKLAIKSIKEGAALLNNPKAKNIRIFVIVRTIADALRLVKLTQEIHDVNIGGVRKTEGGKSIANGVYLTQEDIENLKDLRKHVNSLEFRMVPSQAKIDYEKILE</sequence>